<reference evidence="9" key="1">
    <citation type="submission" date="2017-06" db="EMBL/GenBank/DDBJ databases">
        <authorList>
            <person name="Li S."/>
            <person name="Li F."/>
            <person name="Xiang J."/>
        </authorList>
    </citation>
    <scope>NUCLEOTIDE SEQUENCE</scope>
</reference>
<feature type="compositionally biased region" description="Basic residues" evidence="6">
    <location>
        <begin position="402"/>
        <end position="413"/>
    </location>
</feature>
<dbReference type="PANTHER" id="PTHR23301:SF104">
    <property type="entry name" value="BCDNA.GH02976"/>
    <property type="match status" value="1"/>
</dbReference>
<keyword evidence="3" id="KW-0677">Repeat</keyword>
<evidence type="ECO:0000256" key="3">
    <source>
        <dbReference type="ARBA" id="ARBA00022737"/>
    </source>
</evidence>
<dbReference type="SUPFAM" id="SSF57625">
    <property type="entry name" value="Invertebrate chitin-binding proteins"/>
    <property type="match status" value="3"/>
</dbReference>
<feature type="compositionally biased region" description="Pro residues" evidence="6">
    <location>
        <begin position="339"/>
        <end position="356"/>
    </location>
</feature>
<dbReference type="InterPro" id="IPR036508">
    <property type="entry name" value="Chitin-bd_dom_sf"/>
</dbReference>
<dbReference type="EMBL" id="MF415535">
    <property type="protein sequence ID" value="ASP44160.1"/>
    <property type="molecule type" value="mRNA"/>
</dbReference>
<evidence type="ECO:0000256" key="7">
    <source>
        <dbReference type="SAM" id="SignalP"/>
    </source>
</evidence>
<dbReference type="AlphaFoldDB" id="A0A6S4IMZ5"/>
<feature type="region of interest" description="Disordered" evidence="6">
    <location>
        <begin position="272"/>
        <end position="413"/>
    </location>
</feature>
<keyword evidence="5" id="KW-0325">Glycoprotein</keyword>
<dbReference type="GO" id="GO:0008061">
    <property type="term" value="F:chitin binding"/>
    <property type="evidence" value="ECO:0007669"/>
    <property type="project" value="UniProtKB-KW"/>
</dbReference>
<organism evidence="9">
    <name type="scientific">Penaeus vannamei</name>
    <name type="common">Whiteleg shrimp</name>
    <name type="synonym">Litopenaeus vannamei</name>
    <dbReference type="NCBI Taxonomy" id="6689"/>
    <lineage>
        <taxon>Eukaryota</taxon>
        <taxon>Metazoa</taxon>
        <taxon>Ecdysozoa</taxon>
        <taxon>Arthropoda</taxon>
        <taxon>Crustacea</taxon>
        <taxon>Multicrustacea</taxon>
        <taxon>Malacostraca</taxon>
        <taxon>Eumalacostraca</taxon>
        <taxon>Eucarida</taxon>
        <taxon>Decapoda</taxon>
        <taxon>Dendrobranchiata</taxon>
        <taxon>Penaeoidea</taxon>
        <taxon>Penaeidae</taxon>
        <taxon>Penaeus</taxon>
    </lineage>
</organism>
<feature type="domain" description="Chitin-binding type-2" evidence="8">
    <location>
        <begin position="31"/>
        <end position="89"/>
    </location>
</feature>
<evidence type="ECO:0000313" key="9">
    <source>
        <dbReference type="EMBL" id="ASP44160.1"/>
    </source>
</evidence>
<keyword evidence="4" id="KW-1015">Disulfide bond</keyword>
<dbReference type="OrthoDB" id="439917at2759"/>
<dbReference type="PROSITE" id="PS51257">
    <property type="entry name" value="PROKAR_LIPOPROTEIN"/>
    <property type="match status" value="1"/>
</dbReference>
<feature type="chain" id="PRO_5027828704" evidence="7">
    <location>
        <begin position="28"/>
        <end position="413"/>
    </location>
</feature>
<feature type="domain" description="Chitin-binding type-2" evidence="8">
    <location>
        <begin position="164"/>
        <end position="229"/>
    </location>
</feature>
<dbReference type="SMART" id="SM00494">
    <property type="entry name" value="ChtBD2"/>
    <property type="match status" value="3"/>
</dbReference>
<dbReference type="InterPro" id="IPR051940">
    <property type="entry name" value="Chitin_bind-dev_reg"/>
</dbReference>
<accession>A0A6S4IMZ5</accession>
<evidence type="ECO:0000256" key="1">
    <source>
        <dbReference type="ARBA" id="ARBA00022669"/>
    </source>
</evidence>
<sequence>MHYSFRVSVKMWSIGIVSSLLLACASAQQLVSDCPSPNGYFADSVQCDKYYDCVDDVLTEKLCPDGMAFNDLNPRIEKCDFTFQVDCTGRPELQPAQPTEVCPRQNGYFPHPDPKTCNKFYYCAAGAGSLITCPDGLVFSLKTGNCVWPDAAGRSGCASTNVLNFTCPTSGFDIQRDAHPRFPDPEDCQYFYVCINGKDPRRNGCAFGQVFNSVTKACDSPKEVPECADYYSQYFDEYFQTLSSGGRVSADIIAAAIAAGYDVPDLKDRVRVATGGSGSGATRRRGQTPAPPLDAADDTAFRAPAPAARRPPASRPAARDEQPQRASRPSRPRLSVRPKPTPPPTTTPPPPPPPAPVDDYAYDYAYEDYPADALYDEPAPAPATAAPPPPPAPAATPNRGRVVNRRPLVRPRN</sequence>
<dbReference type="PROSITE" id="PS50940">
    <property type="entry name" value="CHIT_BIND_II"/>
    <property type="match status" value="3"/>
</dbReference>
<dbReference type="Pfam" id="PF01607">
    <property type="entry name" value="CBM_14"/>
    <property type="match status" value="3"/>
</dbReference>
<evidence type="ECO:0000256" key="2">
    <source>
        <dbReference type="ARBA" id="ARBA00022729"/>
    </source>
</evidence>
<keyword evidence="1" id="KW-0147">Chitin-binding</keyword>
<protein>
    <submittedName>
        <fullName evidence="9">Obstructor B2</fullName>
    </submittedName>
</protein>
<dbReference type="GO" id="GO:0005576">
    <property type="term" value="C:extracellular region"/>
    <property type="evidence" value="ECO:0007669"/>
    <property type="project" value="InterPro"/>
</dbReference>
<dbReference type="Gene3D" id="2.170.140.10">
    <property type="entry name" value="Chitin binding domain"/>
    <property type="match status" value="3"/>
</dbReference>
<evidence type="ECO:0000256" key="6">
    <source>
        <dbReference type="SAM" id="MobiDB-lite"/>
    </source>
</evidence>
<name>A0A6S4IMZ5_PENVA</name>
<dbReference type="InterPro" id="IPR002557">
    <property type="entry name" value="Chitin-bd_dom"/>
</dbReference>
<feature type="signal peptide" evidence="7">
    <location>
        <begin position="1"/>
        <end position="27"/>
    </location>
</feature>
<feature type="domain" description="Chitin-binding type-2" evidence="8">
    <location>
        <begin position="99"/>
        <end position="159"/>
    </location>
</feature>
<dbReference type="PANTHER" id="PTHR23301">
    <property type="entry name" value="CHITIN BINDING PERITROPHIN-A"/>
    <property type="match status" value="1"/>
</dbReference>
<proteinExistence type="evidence at transcript level"/>
<evidence type="ECO:0000259" key="8">
    <source>
        <dbReference type="PROSITE" id="PS50940"/>
    </source>
</evidence>
<feature type="compositionally biased region" description="Low complexity" evidence="6">
    <location>
        <begin position="301"/>
        <end position="311"/>
    </location>
</feature>
<keyword evidence="2 7" id="KW-0732">Signal</keyword>
<evidence type="ECO:0000256" key="4">
    <source>
        <dbReference type="ARBA" id="ARBA00023157"/>
    </source>
</evidence>
<feature type="compositionally biased region" description="Pro residues" evidence="6">
    <location>
        <begin position="379"/>
        <end position="394"/>
    </location>
</feature>
<evidence type="ECO:0000256" key="5">
    <source>
        <dbReference type="ARBA" id="ARBA00023180"/>
    </source>
</evidence>